<dbReference type="GO" id="GO:0009306">
    <property type="term" value="P:protein secretion"/>
    <property type="evidence" value="ECO:0007669"/>
    <property type="project" value="InterPro"/>
</dbReference>
<sequence>MKKRQSFLFPMLALMLVLGACQSAPVAKKGTLSDLHPVYDKKAGKIDPSLPQVILPLPQKEAHVRDYDYLNKVVSGDFRGTRLSDTLELIMPEGITVVWGDMNPSEHVFISIRKKTLRQALDLILKPMGAAFLPAPDHIRVTRHETILFRLPVPNIRTILMGSVGSNPTTPGGGSGSSGGGMGGGMAGGMGGGMAGGMGGGMGGGLGGMTGGMGGGMGANQGTQTSGNVTVNMSSGLVTFWDSLKKTLDGMKGPHGVVRVDTESGYVYVHDQVDRTSDIRDYLNRVRNALRKQVYLKVEIAEIQLNQNNSFGVNWNALLKGVGAQFTTIGAGAQNAGLAATGSQFAPYSIGVTSPNGTSTAILQALDQIGHVHLVSQPRILTLSGLPTTINATTNIPYLQSEMPFAFGGLNSSSLVIPQISYATVGLNLEITAVIDHDSIRLHVVPVLNTLTQFVSIAVQGVGTFQEPEIASRALSSDILTRSNNTVIMGGLISNTISKQEYTIPFLGAIPGLKYLFSGYNDVRTVDEMVFIITPIVSDGFAVPEPTTRTLLHLKPEQAPLRTIPQKESTHITAGQM</sequence>
<dbReference type="PROSITE" id="PS51257">
    <property type="entry name" value="PROKAR_LIPOPROTEIN"/>
    <property type="match status" value="1"/>
</dbReference>
<dbReference type="KEGG" id="lfc:LFE_0501"/>
<organism evidence="7 8">
    <name type="scientific">Leptospirillum ferrooxidans (strain C2-3)</name>
    <dbReference type="NCBI Taxonomy" id="1162668"/>
    <lineage>
        <taxon>Bacteria</taxon>
        <taxon>Pseudomonadati</taxon>
        <taxon>Nitrospirota</taxon>
        <taxon>Nitrospiria</taxon>
        <taxon>Nitrospirales</taxon>
        <taxon>Nitrospiraceae</taxon>
        <taxon>Leptospirillum</taxon>
    </lineage>
</organism>
<accession>I0ILS0</accession>
<feature type="chain" id="PRO_5003629362" evidence="5">
    <location>
        <begin position="24"/>
        <end position="577"/>
    </location>
</feature>
<evidence type="ECO:0000256" key="1">
    <source>
        <dbReference type="ARBA" id="ARBA00004370"/>
    </source>
</evidence>
<evidence type="ECO:0000256" key="4">
    <source>
        <dbReference type="RuleBase" id="RU004003"/>
    </source>
</evidence>
<evidence type="ECO:0000259" key="6">
    <source>
        <dbReference type="Pfam" id="PF00263"/>
    </source>
</evidence>
<dbReference type="InterPro" id="IPR004846">
    <property type="entry name" value="T2SS/T3SS_dom"/>
</dbReference>
<dbReference type="InterPro" id="IPR001775">
    <property type="entry name" value="GspD/PilQ"/>
</dbReference>
<name>I0ILS0_LEPFC</name>
<dbReference type="HOGENOM" id="CLU_472335_0_0_0"/>
<dbReference type="PANTHER" id="PTHR30332">
    <property type="entry name" value="PROBABLE GENERAL SECRETION PATHWAY PROTEIN D"/>
    <property type="match status" value="1"/>
</dbReference>
<dbReference type="AlphaFoldDB" id="I0ILS0"/>
<protein>
    <submittedName>
        <fullName evidence="7">Putative type II secretion system protein D</fullName>
    </submittedName>
</protein>
<feature type="signal peptide" evidence="5">
    <location>
        <begin position="1"/>
        <end position="23"/>
    </location>
</feature>
<dbReference type="OrthoDB" id="9775455at2"/>
<comment type="subcellular location">
    <subcellularLocation>
        <location evidence="1">Membrane</location>
    </subcellularLocation>
</comment>
<evidence type="ECO:0000256" key="2">
    <source>
        <dbReference type="ARBA" id="ARBA00022729"/>
    </source>
</evidence>
<evidence type="ECO:0000313" key="7">
    <source>
        <dbReference type="EMBL" id="BAM06219.1"/>
    </source>
</evidence>
<reference evidence="7 8" key="1">
    <citation type="journal article" date="2012" name="J. Bacteriol.">
        <title>Complete Genome Sequence of Leptospirillum ferrooxidans Strain C2-3, Isolated from a Fresh Volcanic Ash Deposit on the Island of Miyake, Japan.</title>
        <authorList>
            <person name="Fujimura R."/>
            <person name="Sato Y."/>
            <person name="Nishizawa T."/>
            <person name="Oshima K."/>
            <person name="Kim S.-W."/>
            <person name="Hattori M."/>
            <person name="Kamijo T."/>
            <person name="Ohta H."/>
        </authorList>
    </citation>
    <scope>NUCLEOTIDE SEQUENCE [LARGE SCALE GENOMIC DNA]</scope>
    <source>
        <strain evidence="7 8">C2-3</strain>
    </source>
</reference>
<dbReference type="PRINTS" id="PR00811">
    <property type="entry name" value="BCTERIALGSPD"/>
</dbReference>
<comment type="similarity">
    <text evidence="4">Belongs to the bacterial secretin family.</text>
</comment>
<gene>
    <name evidence="7" type="ordered locus">LFE_0501</name>
</gene>
<keyword evidence="2 5" id="KW-0732">Signal</keyword>
<dbReference type="GO" id="GO:0015627">
    <property type="term" value="C:type II protein secretion system complex"/>
    <property type="evidence" value="ECO:0007669"/>
    <property type="project" value="TreeGrafter"/>
</dbReference>
<dbReference type="Pfam" id="PF00263">
    <property type="entry name" value="Secretin"/>
    <property type="match status" value="1"/>
</dbReference>
<feature type="domain" description="Type II/III secretion system secretin-like" evidence="6">
    <location>
        <begin position="365"/>
        <end position="537"/>
    </location>
</feature>
<proteinExistence type="inferred from homology"/>
<keyword evidence="3" id="KW-0472">Membrane</keyword>
<reference evidence="8" key="2">
    <citation type="submission" date="2012-03" db="EMBL/GenBank/DDBJ databases">
        <title>The complete genome sequence of the pioneer microbe on fresh volcanic deposit, Leptospirillum ferrooxidans strain C2-3.</title>
        <authorList>
            <person name="Fujimura R."/>
            <person name="Sato Y."/>
            <person name="Nishizawa T."/>
            <person name="Nanba K."/>
            <person name="Oshima K."/>
            <person name="Hattori M."/>
            <person name="Kamijo T."/>
            <person name="Ohta H."/>
        </authorList>
    </citation>
    <scope>NUCLEOTIDE SEQUENCE [LARGE SCALE GENOMIC DNA]</scope>
    <source>
        <strain evidence="8">C2-3</strain>
    </source>
</reference>
<dbReference type="PANTHER" id="PTHR30332:SF24">
    <property type="entry name" value="SECRETIN GSPD-RELATED"/>
    <property type="match status" value="1"/>
</dbReference>
<evidence type="ECO:0000256" key="5">
    <source>
        <dbReference type="SAM" id="SignalP"/>
    </source>
</evidence>
<keyword evidence="8" id="KW-1185">Reference proteome</keyword>
<dbReference type="eggNOG" id="COG1450">
    <property type="taxonomic scope" value="Bacteria"/>
</dbReference>
<dbReference type="GO" id="GO:0016020">
    <property type="term" value="C:membrane"/>
    <property type="evidence" value="ECO:0007669"/>
    <property type="project" value="UniProtKB-SubCell"/>
</dbReference>
<dbReference type="PATRIC" id="fig|1162668.3.peg.592"/>
<evidence type="ECO:0000256" key="3">
    <source>
        <dbReference type="ARBA" id="ARBA00023136"/>
    </source>
</evidence>
<dbReference type="STRING" id="1162668.LFE_0501"/>
<dbReference type="Proteomes" id="UP000007382">
    <property type="component" value="Chromosome"/>
</dbReference>
<evidence type="ECO:0000313" key="8">
    <source>
        <dbReference type="Proteomes" id="UP000007382"/>
    </source>
</evidence>
<dbReference type="EMBL" id="AP012342">
    <property type="protein sequence ID" value="BAM06219.1"/>
    <property type="molecule type" value="Genomic_DNA"/>
</dbReference>
<dbReference type="RefSeq" id="WP_014448712.1">
    <property type="nucleotide sequence ID" value="NC_017094.1"/>
</dbReference>
<dbReference type="InterPro" id="IPR050810">
    <property type="entry name" value="Bact_Secretion_Sys_Channel"/>
</dbReference>